<dbReference type="Proteomes" id="UP000011115">
    <property type="component" value="Unassembled WGS sequence"/>
</dbReference>
<dbReference type="AlphaFoldDB" id="M1AVL6"/>
<evidence type="ECO:0000313" key="2">
    <source>
        <dbReference type="Proteomes" id="UP000011115"/>
    </source>
</evidence>
<sequence>MDCEFPIKITVTNFGNKNQTPNLRATAWRAGITNLDRLPRSGIIMGSVVTFRHKHWIAYHVPTGCRMVMFH</sequence>
<accession>M1AVL6</accession>
<dbReference type="HOGENOM" id="CLU_2744989_0_0_1"/>
<name>M1AVL6_SOLTU</name>
<dbReference type="InParanoid" id="M1AVL6"/>
<dbReference type="Gramene" id="PGSC0003DMT400031396">
    <property type="protein sequence ID" value="PGSC0003DMT400031396"/>
    <property type="gene ID" value="PGSC0003DMG400012037"/>
</dbReference>
<dbReference type="PaxDb" id="4113-PGSC0003DMT400031396"/>
<protein>
    <submittedName>
        <fullName evidence="1">Uncharacterized protein</fullName>
    </submittedName>
</protein>
<dbReference type="EnsemblPlants" id="PGSC0003DMT400031396">
    <property type="protein sequence ID" value="PGSC0003DMT400031396"/>
    <property type="gene ID" value="PGSC0003DMG400012037"/>
</dbReference>
<proteinExistence type="predicted"/>
<keyword evidence="2" id="KW-1185">Reference proteome</keyword>
<organism evidence="1 2">
    <name type="scientific">Solanum tuberosum</name>
    <name type="common">Potato</name>
    <dbReference type="NCBI Taxonomy" id="4113"/>
    <lineage>
        <taxon>Eukaryota</taxon>
        <taxon>Viridiplantae</taxon>
        <taxon>Streptophyta</taxon>
        <taxon>Embryophyta</taxon>
        <taxon>Tracheophyta</taxon>
        <taxon>Spermatophyta</taxon>
        <taxon>Magnoliopsida</taxon>
        <taxon>eudicotyledons</taxon>
        <taxon>Gunneridae</taxon>
        <taxon>Pentapetalae</taxon>
        <taxon>asterids</taxon>
        <taxon>lamiids</taxon>
        <taxon>Solanales</taxon>
        <taxon>Solanaceae</taxon>
        <taxon>Solanoideae</taxon>
        <taxon>Solaneae</taxon>
        <taxon>Solanum</taxon>
    </lineage>
</organism>
<reference evidence="1" key="2">
    <citation type="submission" date="2015-06" db="UniProtKB">
        <authorList>
            <consortium name="EnsemblPlants"/>
        </authorList>
    </citation>
    <scope>IDENTIFICATION</scope>
    <source>
        <strain evidence="1">DM1-3 516 R44</strain>
    </source>
</reference>
<reference evidence="2" key="1">
    <citation type="journal article" date="2011" name="Nature">
        <title>Genome sequence and analysis of the tuber crop potato.</title>
        <authorList>
            <consortium name="The Potato Genome Sequencing Consortium"/>
        </authorList>
    </citation>
    <scope>NUCLEOTIDE SEQUENCE [LARGE SCALE GENOMIC DNA]</scope>
    <source>
        <strain evidence="2">cv. DM1-3 516 R44</strain>
    </source>
</reference>
<evidence type="ECO:0000313" key="1">
    <source>
        <dbReference type="EnsemblPlants" id="PGSC0003DMT400031396"/>
    </source>
</evidence>